<feature type="transmembrane region" description="Helical" evidence="7">
    <location>
        <begin position="165"/>
        <end position="185"/>
    </location>
</feature>
<dbReference type="PANTHER" id="PTHR31632">
    <property type="entry name" value="IRON TRANSPORTER FTH1"/>
    <property type="match status" value="1"/>
</dbReference>
<dbReference type="InterPro" id="IPR004923">
    <property type="entry name" value="FTR1/Fip1/EfeU"/>
</dbReference>
<dbReference type="OrthoDB" id="7260758at2"/>
<dbReference type="Proteomes" id="UP000323046">
    <property type="component" value="Chromosome"/>
</dbReference>
<feature type="transmembrane region" description="Helical" evidence="7">
    <location>
        <begin position="100"/>
        <end position="122"/>
    </location>
</feature>
<dbReference type="GO" id="GO:0033573">
    <property type="term" value="C:high-affinity iron permease complex"/>
    <property type="evidence" value="ECO:0007669"/>
    <property type="project" value="InterPro"/>
</dbReference>
<organism evidence="8 9">
    <name type="scientific">Streptomyces venezuelae</name>
    <dbReference type="NCBI Taxonomy" id="54571"/>
    <lineage>
        <taxon>Bacteria</taxon>
        <taxon>Bacillati</taxon>
        <taxon>Actinomycetota</taxon>
        <taxon>Actinomycetes</taxon>
        <taxon>Kitasatosporales</taxon>
        <taxon>Streptomycetaceae</taxon>
        <taxon>Streptomyces</taxon>
    </lineage>
</organism>
<keyword evidence="4 7" id="KW-1133">Transmembrane helix</keyword>
<evidence type="ECO:0000256" key="3">
    <source>
        <dbReference type="ARBA" id="ARBA00022692"/>
    </source>
</evidence>
<keyword evidence="9" id="KW-1185">Reference proteome</keyword>
<feature type="transmembrane region" description="Helical" evidence="7">
    <location>
        <begin position="38"/>
        <end position="58"/>
    </location>
</feature>
<evidence type="ECO:0000313" key="8">
    <source>
        <dbReference type="EMBL" id="QES26847.1"/>
    </source>
</evidence>
<feature type="transmembrane region" description="Helical" evidence="7">
    <location>
        <begin position="6"/>
        <end position="26"/>
    </location>
</feature>
<keyword evidence="5 7" id="KW-0472">Membrane</keyword>
<feature type="transmembrane region" description="Helical" evidence="7">
    <location>
        <begin position="232"/>
        <end position="250"/>
    </location>
</feature>
<dbReference type="AlphaFoldDB" id="A0A5P2B9Y5"/>
<reference evidence="8 9" key="1">
    <citation type="submission" date="2018-05" db="EMBL/GenBank/DDBJ databases">
        <title>Streptomyces venezuelae.</title>
        <authorList>
            <person name="Kim W."/>
            <person name="Lee N."/>
            <person name="Cho B.-K."/>
        </authorList>
    </citation>
    <scope>NUCLEOTIDE SEQUENCE [LARGE SCALE GENOMIC DNA]</scope>
    <source>
        <strain evidence="8 9">ATCC 14583</strain>
    </source>
</reference>
<sequence length="299" mass="31556">MFENYLAGLRGGLAAGVVACLLLAYGVRSGRRDVLRPVRAGTGSGAALVLGLGWAFTFGPAELTPRARETLGGMAAVAVVALLTWAGLRARRPARHAGAVLAAAAFLSVVREGLDTALFVGASVRASLDGSHGPLLVVLLGLLTALVPVLLLYRGAVRVRSAQLLPRVGVLSVLVVAGVLAHGVFRLQEGDVLGGPRGTAFDVGTLVPPDSWYGAFLAGALGFRPDPTTVQVAVWLLYAVPVLILLVRRWRRGEQQFRNKDDRTASGSNSRAYDRRSSVDRHPRIPPCEPPDSGRALPR</sequence>
<evidence type="ECO:0000313" key="9">
    <source>
        <dbReference type="Proteomes" id="UP000323046"/>
    </source>
</evidence>
<evidence type="ECO:0000256" key="6">
    <source>
        <dbReference type="SAM" id="MobiDB-lite"/>
    </source>
</evidence>
<dbReference type="RefSeq" id="WP_150167151.1">
    <property type="nucleotide sequence ID" value="NZ_CP029193.1"/>
</dbReference>
<dbReference type="PANTHER" id="PTHR31632:SF2">
    <property type="entry name" value="PLASMA MEMBRANE IRON PERMEASE"/>
    <property type="match status" value="1"/>
</dbReference>
<dbReference type="GO" id="GO:0015093">
    <property type="term" value="F:ferrous iron transmembrane transporter activity"/>
    <property type="evidence" value="ECO:0007669"/>
    <property type="project" value="TreeGrafter"/>
</dbReference>
<comment type="similarity">
    <text evidence="2">Belongs to the oxidase-dependent Fe transporter (OFeT) (TC 9.A.10.1) family.</text>
</comment>
<dbReference type="Pfam" id="PF03239">
    <property type="entry name" value="FTR1"/>
    <property type="match status" value="2"/>
</dbReference>
<evidence type="ECO:0000256" key="4">
    <source>
        <dbReference type="ARBA" id="ARBA00022989"/>
    </source>
</evidence>
<feature type="compositionally biased region" description="Basic and acidic residues" evidence="6">
    <location>
        <begin position="272"/>
        <end position="283"/>
    </location>
</feature>
<evidence type="ECO:0000256" key="7">
    <source>
        <dbReference type="SAM" id="Phobius"/>
    </source>
</evidence>
<comment type="subcellular location">
    <subcellularLocation>
        <location evidence="1">Membrane</location>
        <topology evidence="1">Multi-pass membrane protein</topology>
    </subcellularLocation>
</comment>
<evidence type="ECO:0000256" key="1">
    <source>
        <dbReference type="ARBA" id="ARBA00004141"/>
    </source>
</evidence>
<protein>
    <submittedName>
        <fullName evidence="8">Iron transporter</fullName>
    </submittedName>
</protein>
<dbReference type="EMBL" id="CP029193">
    <property type="protein sequence ID" value="QES26847.1"/>
    <property type="molecule type" value="Genomic_DNA"/>
</dbReference>
<name>A0A5P2B9Y5_STRVZ</name>
<gene>
    <name evidence="8" type="ORF">DEJ47_10520</name>
</gene>
<accession>A0A5P2B9Y5</accession>
<evidence type="ECO:0000256" key="5">
    <source>
        <dbReference type="ARBA" id="ARBA00023136"/>
    </source>
</evidence>
<feature type="region of interest" description="Disordered" evidence="6">
    <location>
        <begin position="258"/>
        <end position="299"/>
    </location>
</feature>
<feature type="transmembrane region" description="Helical" evidence="7">
    <location>
        <begin position="70"/>
        <end position="88"/>
    </location>
</feature>
<proteinExistence type="inferred from homology"/>
<feature type="transmembrane region" description="Helical" evidence="7">
    <location>
        <begin position="134"/>
        <end position="153"/>
    </location>
</feature>
<keyword evidence="3 7" id="KW-0812">Transmembrane</keyword>
<evidence type="ECO:0000256" key="2">
    <source>
        <dbReference type="ARBA" id="ARBA00008333"/>
    </source>
</evidence>